<evidence type="ECO:0000256" key="6">
    <source>
        <dbReference type="ARBA" id="ARBA00022989"/>
    </source>
</evidence>
<evidence type="ECO:0000256" key="7">
    <source>
        <dbReference type="ARBA" id="ARBA00023136"/>
    </source>
</evidence>
<dbReference type="SUPFAM" id="SSF103506">
    <property type="entry name" value="Mitochondrial carrier"/>
    <property type="match status" value="1"/>
</dbReference>
<evidence type="ECO:0000256" key="10">
    <source>
        <dbReference type="RuleBase" id="RU000488"/>
    </source>
</evidence>
<keyword evidence="5" id="KW-0677">Repeat</keyword>
<dbReference type="Pfam" id="PF00153">
    <property type="entry name" value="Mito_carr"/>
    <property type="match status" value="1"/>
</dbReference>
<feature type="repeat" description="Solcar" evidence="9">
    <location>
        <begin position="66"/>
        <end position="150"/>
    </location>
</feature>
<keyword evidence="3 10" id="KW-0813">Transport</keyword>
<comment type="subcellular location">
    <subcellularLocation>
        <location evidence="1">Peroxisome membrane</location>
        <topology evidence="1">Multi-pass membrane protein</topology>
    </subcellularLocation>
</comment>
<dbReference type="GO" id="GO:0015217">
    <property type="term" value="F:ADP transmembrane transporter activity"/>
    <property type="evidence" value="ECO:0007669"/>
    <property type="project" value="TreeGrafter"/>
</dbReference>
<gene>
    <name evidence="11" type="ORF">AMON00008_LOCUS8187</name>
</gene>
<evidence type="ECO:0000256" key="4">
    <source>
        <dbReference type="ARBA" id="ARBA00022692"/>
    </source>
</evidence>
<evidence type="ECO:0000256" key="3">
    <source>
        <dbReference type="ARBA" id="ARBA00022448"/>
    </source>
</evidence>
<dbReference type="PANTHER" id="PTHR45939">
    <property type="entry name" value="PEROXISOMAL MEMBRANE PROTEIN PMP34-RELATED"/>
    <property type="match status" value="1"/>
</dbReference>
<keyword evidence="4 9" id="KW-0812">Transmembrane</keyword>
<dbReference type="PROSITE" id="PS50920">
    <property type="entry name" value="SOLCAR"/>
    <property type="match status" value="1"/>
</dbReference>
<dbReference type="InterPro" id="IPR018108">
    <property type="entry name" value="MCP_transmembrane"/>
</dbReference>
<reference evidence="11" key="1">
    <citation type="submission" date="2021-01" db="EMBL/GenBank/DDBJ databases">
        <authorList>
            <person name="Corre E."/>
            <person name="Pelletier E."/>
            <person name="Niang G."/>
            <person name="Scheremetjew M."/>
            <person name="Finn R."/>
            <person name="Kale V."/>
            <person name="Holt S."/>
            <person name="Cochrane G."/>
            <person name="Meng A."/>
            <person name="Brown T."/>
            <person name="Cohen L."/>
        </authorList>
    </citation>
    <scope>NUCLEOTIDE SEQUENCE</scope>
    <source>
        <strain evidence="11">CCMP3105</strain>
    </source>
</reference>
<dbReference type="GO" id="GO:0005778">
    <property type="term" value="C:peroxisomal membrane"/>
    <property type="evidence" value="ECO:0007669"/>
    <property type="project" value="UniProtKB-SubCell"/>
</dbReference>
<proteinExistence type="inferred from homology"/>
<dbReference type="InterPro" id="IPR052217">
    <property type="entry name" value="Mito/Peroxisomal_Carrier"/>
</dbReference>
<dbReference type="GO" id="GO:0005347">
    <property type="term" value="F:ATP transmembrane transporter activity"/>
    <property type="evidence" value="ECO:0007669"/>
    <property type="project" value="TreeGrafter"/>
</dbReference>
<accession>A0A7S4Q0J2</accession>
<evidence type="ECO:0000256" key="8">
    <source>
        <dbReference type="ARBA" id="ARBA00023140"/>
    </source>
</evidence>
<dbReference type="AlphaFoldDB" id="A0A7S4Q0J2"/>
<evidence type="ECO:0000256" key="9">
    <source>
        <dbReference type="PROSITE-ProRule" id="PRU00282"/>
    </source>
</evidence>
<protein>
    <recommendedName>
        <fullName evidence="12">ADP,ATP carrier protein</fullName>
    </recommendedName>
</protein>
<evidence type="ECO:0000256" key="1">
    <source>
        <dbReference type="ARBA" id="ARBA00004585"/>
    </source>
</evidence>
<evidence type="ECO:0000256" key="2">
    <source>
        <dbReference type="ARBA" id="ARBA00006375"/>
    </source>
</evidence>
<keyword evidence="7 9" id="KW-0472">Membrane</keyword>
<comment type="similarity">
    <text evidence="2 10">Belongs to the mitochondrial carrier (TC 2.A.29) family.</text>
</comment>
<name>A0A7S4Q0J2_9DINO</name>
<evidence type="ECO:0000256" key="5">
    <source>
        <dbReference type="ARBA" id="ARBA00022737"/>
    </source>
</evidence>
<dbReference type="GO" id="GO:0051724">
    <property type="term" value="F:NAD transmembrane transporter activity"/>
    <property type="evidence" value="ECO:0007669"/>
    <property type="project" value="TreeGrafter"/>
</dbReference>
<dbReference type="EMBL" id="HBNR01012658">
    <property type="protein sequence ID" value="CAE4568568.1"/>
    <property type="molecule type" value="Transcribed_RNA"/>
</dbReference>
<keyword evidence="8" id="KW-0576">Peroxisome</keyword>
<evidence type="ECO:0000313" key="11">
    <source>
        <dbReference type="EMBL" id="CAE4568568.1"/>
    </source>
</evidence>
<organism evidence="11">
    <name type="scientific">Alexandrium monilatum</name>
    <dbReference type="NCBI Taxonomy" id="311494"/>
    <lineage>
        <taxon>Eukaryota</taxon>
        <taxon>Sar</taxon>
        <taxon>Alveolata</taxon>
        <taxon>Dinophyceae</taxon>
        <taxon>Gonyaulacales</taxon>
        <taxon>Pyrocystaceae</taxon>
        <taxon>Alexandrium</taxon>
    </lineage>
</organism>
<keyword evidence="6" id="KW-1133">Transmembrane helix</keyword>
<dbReference type="GO" id="GO:0015230">
    <property type="term" value="F:FAD transmembrane transporter activity"/>
    <property type="evidence" value="ECO:0007669"/>
    <property type="project" value="TreeGrafter"/>
</dbReference>
<dbReference type="Gene3D" id="1.50.40.10">
    <property type="entry name" value="Mitochondrial carrier domain"/>
    <property type="match status" value="1"/>
</dbReference>
<dbReference type="GO" id="GO:0044610">
    <property type="term" value="F:FMN transmembrane transporter activity"/>
    <property type="evidence" value="ECO:0007669"/>
    <property type="project" value="TreeGrafter"/>
</dbReference>
<sequence length="156" mass="17034">MRAEGWLSFLLVFRMMASIQESEGTWALWRGLGSSLWLTCVPVAQFCLYEGLRALDIWGRGVDHRPSGTEAFLLGAVAKGGAAIATYPLQVVQSNLRLRGQAFGGTLAALMRLRCERGFAGLFAGFEAKILQTALNGALMMLTYEKLLDGVAFLRT</sequence>
<dbReference type="InterPro" id="IPR023395">
    <property type="entry name" value="MCP_dom_sf"/>
</dbReference>
<dbReference type="GO" id="GO:0080122">
    <property type="term" value="F:AMP transmembrane transporter activity"/>
    <property type="evidence" value="ECO:0007669"/>
    <property type="project" value="TreeGrafter"/>
</dbReference>
<evidence type="ECO:0008006" key="12">
    <source>
        <dbReference type="Google" id="ProtNLM"/>
    </source>
</evidence>
<dbReference type="GO" id="GO:0015228">
    <property type="term" value="F:coenzyme A transmembrane transporter activity"/>
    <property type="evidence" value="ECO:0007669"/>
    <property type="project" value="TreeGrafter"/>
</dbReference>
<dbReference type="PANTHER" id="PTHR45939:SF5">
    <property type="entry name" value="PEROXISOMAL MEMBRANE PROTEIN PMP34"/>
    <property type="match status" value="1"/>
</dbReference>